<dbReference type="InterPro" id="IPR033671">
    <property type="entry name" value="TrmH"/>
</dbReference>
<feature type="domain" description="tRNA/rRNA methyltransferase SpoU type" evidence="7">
    <location>
        <begin position="29"/>
        <end position="126"/>
    </location>
</feature>
<evidence type="ECO:0000313" key="8">
    <source>
        <dbReference type="EMBL" id="KKR31094.1"/>
    </source>
</evidence>
<keyword evidence="1" id="KW-0820">tRNA-binding</keyword>
<evidence type="ECO:0000256" key="6">
    <source>
        <dbReference type="ARBA" id="ARBA00022884"/>
    </source>
</evidence>
<keyword evidence="3 8" id="KW-0808">Transferase</keyword>
<protein>
    <submittedName>
        <fullName evidence="8">tRNA methyltransferase</fullName>
    </submittedName>
</protein>
<evidence type="ECO:0000256" key="5">
    <source>
        <dbReference type="ARBA" id="ARBA00022694"/>
    </source>
</evidence>
<dbReference type="InterPro" id="IPR029026">
    <property type="entry name" value="tRNA_m1G_MTases_N"/>
</dbReference>
<dbReference type="InterPro" id="IPR001537">
    <property type="entry name" value="SpoU_MeTrfase"/>
</dbReference>
<dbReference type="Gene3D" id="3.40.1280.10">
    <property type="match status" value="1"/>
</dbReference>
<organism evidence="8 9">
    <name type="scientific">Candidatus Gottesmanbacteria bacterium GW2011_GWC2_39_8</name>
    <dbReference type="NCBI Taxonomy" id="1618450"/>
    <lineage>
        <taxon>Bacteria</taxon>
        <taxon>Candidatus Gottesmaniibacteriota</taxon>
    </lineage>
</organism>
<evidence type="ECO:0000256" key="4">
    <source>
        <dbReference type="ARBA" id="ARBA00022691"/>
    </source>
</evidence>
<evidence type="ECO:0000259" key="7">
    <source>
        <dbReference type="Pfam" id="PF00588"/>
    </source>
</evidence>
<keyword evidence="6" id="KW-0694">RNA-binding</keyword>
<dbReference type="EMBL" id="LBXN01000083">
    <property type="protein sequence ID" value="KKR31094.1"/>
    <property type="molecule type" value="Genomic_DNA"/>
</dbReference>
<keyword evidence="4" id="KW-0949">S-adenosyl-L-methionine</keyword>
<evidence type="ECO:0000256" key="1">
    <source>
        <dbReference type="ARBA" id="ARBA00022555"/>
    </source>
</evidence>
<comment type="caution">
    <text evidence="8">The sequence shown here is derived from an EMBL/GenBank/DDBJ whole genome shotgun (WGS) entry which is preliminary data.</text>
</comment>
<dbReference type="GO" id="GO:0008173">
    <property type="term" value="F:RNA methyltransferase activity"/>
    <property type="evidence" value="ECO:0007669"/>
    <property type="project" value="InterPro"/>
</dbReference>
<evidence type="ECO:0000313" key="9">
    <source>
        <dbReference type="Proteomes" id="UP000034539"/>
    </source>
</evidence>
<dbReference type="InterPro" id="IPR029028">
    <property type="entry name" value="Alpha/beta_knot_MTases"/>
</dbReference>
<dbReference type="GO" id="GO:0000049">
    <property type="term" value="F:tRNA binding"/>
    <property type="evidence" value="ECO:0007669"/>
    <property type="project" value="UniProtKB-KW"/>
</dbReference>
<dbReference type="GO" id="GO:0002938">
    <property type="term" value="P:tRNA guanine ribose methylation"/>
    <property type="evidence" value="ECO:0007669"/>
    <property type="project" value="TreeGrafter"/>
</dbReference>
<accession>A0A0G0PSH4</accession>
<sequence>MTRIMPRRYFVLVTDWVFKLFAPRRIGQSSSSSAHKWLDFITYNSTEECLNHLKKNDYRIIATVLSEKAENLFNYKFPEKVALVLGNEHRGLSAKAIEMADKHLILPMSGMVQSLNLSVTGAIFLYEIVRQRKNRNFKSFMPPGERKLLIENFLQR</sequence>
<keyword evidence="5" id="KW-0819">tRNA processing</keyword>
<evidence type="ECO:0000256" key="3">
    <source>
        <dbReference type="ARBA" id="ARBA00022679"/>
    </source>
</evidence>
<name>A0A0G0PSH4_9BACT</name>
<evidence type="ECO:0000256" key="2">
    <source>
        <dbReference type="ARBA" id="ARBA00022603"/>
    </source>
</evidence>
<dbReference type="AlphaFoldDB" id="A0A0G0PSH4"/>
<keyword evidence="2 8" id="KW-0489">Methyltransferase</keyword>
<dbReference type="Proteomes" id="UP000034539">
    <property type="component" value="Unassembled WGS sequence"/>
</dbReference>
<dbReference type="PANTHER" id="PTHR43453:SF1">
    <property type="entry name" value="TRNA_RRNA METHYLTRANSFERASE SPOU TYPE DOMAIN-CONTAINING PROTEIN"/>
    <property type="match status" value="1"/>
</dbReference>
<dbReference type="PANTHER" id="PTHR43453">
    <property type="entry name" value="RRNA METHYLASE-LIKE"/>
    <property type="match status" value="1"/>
</dbReference>
<dbReference type="SUPFAM" id="SSF75217">
    <property type="entry name" value="alpha/beta knot"/>
    <property type="match status" value="1"/>
</dbReference>
<proteinExistence type="predicted"/>
<reference evidence="8 9" key="1">
    <citation type="journal article" date="2015" name="Nature">
        <title>rRNA introns, odd ribosomes, and small enigmatic genomes across a large radiation of phyla.</title>
        <authorList>
            <person name="Brown C.T."/>
            <person name="Hug L.A."/>
            <person name="Thomas B.C."/>
            <person name="Sharon I."/>
            <person name="Castelle C.J."/>
            <person name="Singh A."/>
            <person name="Wilkins M.J."/>
            <person name="Williams K.H."/>
            <person name="Banfield J.F."/>
        </authorList>
    </citation>
    <scope>NUCLEOTIDE SEQUENCE [LARGE SCALE GENOMIC DNA]</scope>
</reference>
<gene>
    <name evidence="8" type="ORF">UT63_C0083G0004</name>
</gene>
<dbReference type="Pfam" id="PF00588">
    <property type="entry name" value="SpoU_methylase"/>
    <property type="match status" value="1"/>
</dbReference>